<dbReference type="Pfam" id="PF17802">
    <property type="entry name" value="SpaA"/>
    <property type="match status" value="1"/>
</dbReference>
<feature type="signal peptide" evidence="9">
    <location>
        <begin position="1"/>
        <end position="27"/>
    </location>
</feature>
<dbReference type="PANTHER" id="PTHR36108:SF13">
    <property type="entry name" value="COLOSSIN-B-RELATED"/>
    <property type="match status" value="1"/>
</dbReference>
<comment type="subcellular location">
    <subcellularLocation>
        <location evidence="1">Secreted</location>
        <location evidence="1">Cell wall</location>
        <topology evidence="1">Peptidoglycan-anchor</topology>
    </subcellularLocation>
</comment>
<dbReference type="Proteomes" id="UP001292084">
    <property type="component" value="Unassembled WGS sequence"/>
</dbReference>
<keyword evidence="6" id="KW-0572">Peptidoglycan-anchor</keyword>
<feature type="chain" id="PRO_5047376816" evidence="9">
    <location>
        <begin position="28"/>
        <end position="1477"/>
    </location>
</feature>
<sequence length="1477" mass="162915">MRTIKRISLLVLGFVLILSQNAPYVFANEDPIEPEVILTAESIEGNTVTLQLTSTGNAEEFIVEFPDGATFDQEVTRSLNHVEASMQYDNENSTLTVVKEGGNFLFVAGNLPEGSNTFYVTAYHGGQEVAANEMIVTVTATVTPEDNTDINPENQEVTNNEETRQEDIVNMDDEIKESDQQNDSIISSEEGITNDEQISENEITDTQDTQESKPDENNDDDLILQSDDAELQSQAYIVPDGNLELYFNALEQEVVSGRTSNYQLDLKATGSQTRYENAELVVELPQSDEVNMIYPQIINGVPDDSLRIANVLPLYDEITQTLTYVIPELETGQSYRINIKATPELGTTPVSNLTTNQRIMTAQAQFTSLSTEETITATPDDIYIISDASVNINKVYQGAERTISGEKQEILGAPIANDYLKWELRVNVPKQNFGQSFLREGSKIIVRDLVPQELEFFPEDQTPGFMGVYDSTDRTITWEFDAPTFEQQALSTNSLFSENLNVTLRINSATPDYSFLTNQANVIIDVHKGENESLITRTDNASSTVEMGGVGINPGIVEGELYYGFHLGPSNGSGGSQDLSNAGDIPVVTDDASLTFLNWIHLSNNNLEYSYNGGPWTSGGQNLPLQNQILASGYQQYTMEYTIDSKLKLNRLGVFMPVDEWNVNSPLRYYSVTPATYIQFKVNGVWRAEYQFDFLPGQDFRLLNVIDYGVAENEHVEAYRYIVRDAPGTMSTGIFSYYDVYDGAVGLATNTVTYNYELNDGTRVWLRPWSDNHPDGPSSHGQRSVNIVGFMDTEPTVRTSINFVDGSDTVLNVDSNIQRGNNRIQVEFENTASSPDNVTGPVELVALLPPGVKLADLLNLTYTGSSSPPSYEVIGEVNGQLQVKFNFDVNRLLPGERITASFDVDVTRTAPSTLEMQVYGFSSNSNLQVPSNQGDTVARSVLELDANDLNGNDIFSDFRVKSENRYTILKSDNLLITKEVKGELDSEYSLFGYTTPDGDVNYRFNLTNTTGEVIEKFSFLDVLPSVGDLGITDNVPRGSQFEVLLKGPISFTDTLWEDQVTVLYSTAKNPSRSDLYSTVDFPNGASLPTDPAGAEIPDWLTETEVIDWSAIHSFKIVMNDGVEWLEGQNIVFEIEAIAPALPVDRSLLDPEAALEDRAAWNSFAVTTNGLLAVEPLRVGVVMEYDIEDPVVEKTVDGQTETLDLANRDQVFTWEVDYSFGNFIDGWDSVVLRDEVHELLEILAVRILDEAGNDISDTGTLTVTDNLVTFVPDKVDDSYSYLSGSVYTLEIDTSIRADVTNEELLPFIQGNGIPNQAELIIDDDPTLSNEVNVKPPGYAGLDVTKVDEETGEVLAGATFELRACASADTPAGDCTLVETLTTDASGIISFRDLPLGEYVLIETEAPDGYRLLTAPVRITLADADAGEIVERTVENSKNGWELPATGGIGALIYTLIGLILMAITAFALFRRKEQPVVQ</sequence>
<keyword evidence="14" id="KW-1185">Reference proteome</keyword>
<dbReference type="InterPro" id="IPR019931">
    <property type="entry name" value="LPXTG_anchor"/>
</dbReference>
<evidence type="ECO:0000256" key="4">
    <source>
        <dbReference type="ARBA" id="ARBA00022525"/>
    </source>
</evidence>
<dbReference type="RefSeq" id="WP_322420365.1">
    <property type="nucleotide sequence ID" value="NZ_JAXQNN010000001.1"/>
</dbReference>
<evidence type="ECO:0000256" key="5">
    <source>
        <dbReference type="ARBA" id="ARBA00022729"/>
    </source>
</evidence>
<dbReference type="EMBL" id="JAXQNN010000001">
    <property type="protein sequence ID" value="MDZ5711359.1"/>
    <property type="molecule type" value="Genomic_DNA"/>
</dbReference>
<evidence type="ECO:0000256" key="2">
    <source>
        <dbReference type="ARBA" id="ARBA00007257"/>
    </source>
</evidence>
<dbReference type="NCBIfam" id="TIGR01167">
    <property type="entry name" value="LPXTG_anchor"/>
    <property type="match status" value="1"/>
</dbReference>
<keyword evidence="5 9" id="KW-0732">Signal</keyword>
<dbReference type="Gene3D" id="2.60.40.10">
    <property type="entry name" value="Immunoglobulins"/>
    <property type="match status" value="1"/>
</dbReference>
<evidence type="ECO:0000256" key="6">
    <source>
        <dbReference type="ARBA" id="ARBA00023088"/>
    </source>
</evidence>
<feature type="compositionally biased region" description="Polar residues" evidence="7">
    <location>
        <begin position="181"/>
        <end position="196"/>
    </location>
</feature>
<comment type="caution">
    <text evidence="13">The sequence shown here is derived from an EMBL/GenBank/DDBJ whole genome shotgun (WGS) entry which is preliminary data.</text>
</comment>
<dbReference type="NCBIfam" id="TIGR04226">
    <property type="entry name" value="RrgB_K2N_iso_D2"/>
    <property type="match status" value="1"/>
</dbReference>
<keyword evidence="8" id="KW-0472">Membrane</keyword>
<gene>
    <name evidence="13" type="ORF">UFB30_03945</name>
</gene>
<evidence type="ECO:0000259" key="11">
    <source>
        <dbReference type="Pfam" id="PF17802"/>
    </source>
</evidence>
<reference evidence="13 14" key="1">
    <citation type="submission" date="2023-12" db="EMBL/GenBank/DDBJ databases">
        <title>Jeotgalibacillus haloalkaliphilus sp. nov., a novel salt-tolerant bacteria, isolated from the estuary of the Fenhe River into the Yellow River.</title>
        <authorList>
            <person name="Li Y."/>
        </authorList>
    </citation>
    <scope>NUCLEOTIDE SEQUENCE [LARGE SCALE GENOMIC DNA]</scope>
    <source>
        <strain evidence="13 14">HH7-29</strain>
    </source>
</reference>
<dbReference type="Gene3D" id="2.60.40.740">
    <property type="match status" value="1"/>
</dbReference>
<evidence type="ECO:0000313" key="13">
    <source>
        <dbReference type="EMBL" id="MDZ5711359.1"/>
    </source>
</evidence>
<protein>
    <submittedName>
        <fullName evidence="13">SpaA isopeptide-forming pilin-related protein</fullName>
    </submittedName>
</protein>
<evidence type="ECO:0000259" key="12">
    <source>
        <dbReference type="Pfam" id="PF20596"/>
    </source>
</evidence>
<dbReference type="InterPro" id="IPR041033">
    <property type="entry name" value="SpaA_PFL_dom_1"/>
</dbReference>
<keyword evidence="3" id="KW-0134">Cell wall</keyword>
<evidence type="ECO:0000259" key="10">
    <source>
        <dbReference type="Pfam" id="PF00746"/>
    </source>
</evidence>
<comment type="similarity">
    <text evidence="2">Belongs to the serine-aspartate repeat-containing protein (SDr) family.</text>
</comment>
<feature type="transmembrane region" description="Helical" evidence="8">
    <location>
        <begin position="1449"/>
        <end position="1468"/>
    </location>
</feature>
<evidence type="ECO:0000256" key="9">
    <source>
        <dbReference type="SAM" id="SignalP"/>
    </source>
</evidence>
<evidence type="ECO:0000256" key="8">
    <source>
        <dbReference type="SAM" id="Phobius"/>
    </source>
</evidence>
<dbReference type="SUPFAM" id="SSF49478">
    <property type="entry name" value="Cna protein B-type domain"/>
    <property type="match status" value="1"/>
</dbReference>
<evidence type="ECO:0000256" key="3">
    <source>
        <dbReference type="ARBA" id="ARBA00022512"/>
    </source>
</evidence>
<feature type="domain" description="SpaA-like prealbumin fold" evidence="11">
    <location>
        <begin position="1340"/>
        <end position="1423"/>
    </location>
</feature>
<keyword evidence="4" id="KW-0964">Secreted</keyword>
<evidence type="ECO:0000313" key="14">
    <source>
        <dbReference type="Proteomes" id="UP001292084"/>
    </source>
</evidence>
<keyword evidence="8" id="KW-0812">Transmembrane</keyword>
<feature type="domain" description="Gram-positive cocci surface proteins LPxTG" evidence="10">
    <location>
        <begin position="1440"/>
        <end position="1472"/>
    </location>
</feature>
<dbReference type="Pfam" id="PF20596">
    <property type="entry name" value="pAdhesive_11"/>
    <property type="match status" value="1"/>
</dbReference>
<dbReference type="InterPro" id="IPR013783">
    <property type="entry name" value="Ig-like_fold"/>
</dbReference>
<dbReference type="PANTHER" id="PTHR36108">
    <property type="entry name" value="COLOSSIN-B-RELATED"/>
    <property type="match status" value="1"/>
</dbReference>
<dbReference type="InterPro" id="IPR026466">
    <property type="entry name" value="Fim_isopep_form_D2_dom"/>
</dbReference>
<accession>A0ABU5KJP1</accession>
<feature type="domain" description="Putative adhesive" evidence="12">
    <location>
        <begin position="50"/>
        <end position="135"/>
    </location>
</feature>
<dbReference type="Pfam" id="PF00746">
    <property type="entry name" value="Gram_pos_anchor"/>
    <property type="match status" value="1"/>
</dbReference>
<evidence type="ECO:0000256" key="1">
    <source>
        <dbReference type="ARBA" id="ARBA00004168"/>
    </source>
</evidence>
<feature type="compositionally biased region" description="Polar residues" evidence="7">
    <location>
        <begin position="142"/>
        <end position="160"/>
    </location>
</feature>
<feature type="region of interest" description="Disordered" evidence="7">
    <location>
        <begin position="142"/>
        <end position="221"/>
    </location>
</feature>
<keyword evidence="8" id="KW-1133">Transmembrane helix</keyword>
<dbReference type="InterPro" id="IPR046771">
    <property type="entry name" value="pAdhesive_11"/>
</dbReference>
<evidence type="ECO:0000256" key="7">
    <source>
        <dbReference type="SAM" id="MobiDB-lite"/>
    </source>
</evidence>
<proteinExistence type="inferred from homology"/>
<name>A0ABU5KJP1_9BACL</name>
<organism evidence="13 14">
    <name type="scientific">Jeotgalibacillus haloalkalitolerans</name>
    <dbReference type="NCBI Taxonomy" id="3104292"/>
    <lineage>
        <taxon>Bacteria</taxon>
        <taxon>Bacillati</taxon>
        <taxon>Bacillota</taxon>
        <taxon>Bacilli</taxon>
        <taxon>Bacillales</taxon>
        <taxon>Caryophanaceae</taxon>
        <taxon>Jeotgalibacillus</taxon>
    </lineage>
</organism>